<proteinExistence type="predicted"/>
<protein>
    <recommendedName>
        <fullName evidence="1">YCII-related domain-containing protein</fullName>
    </recommendedName>
</protein>
<evidence type="ECO:0000313" key="3">
    <source>
        <dbReference type="Proteomes" id="UP000807342"/>
    </source>
</evidence>
<dbReference type="InterPro" id="IPR005545">
    <property type="entry name" value="YCII"/>
</dbReference>
<dbReference type="SUPFAM" id="SSF54909">
    <property type="entry name" value="Dimeric alpha+beta barrel"/>
    <property type="match status" value="1"/>
</dbReference>
<dbReference type="AlphaFoldDB" id="A0A9P6C6D6"/>
<comment type="caution">
    <text evidence="2">The sequence shown here is derived from an EMBL/GenBank/DDBJ whole genome shotgun (WGS) entry which is preliminary data.</text>
</comment>
<dbReference type="PANTHER" id="PTHR33606:SF3">
    <property type="entry name" value="PROTEIN YCII"/>
    <property type="match status" value="1"/>
</dbReference>
<dbReference type="Gene3D" id="3.30.70.1060">
    <property type="entry name" value="Dimeric alpha+beta barrel"/>
    <property type="match status" value="1"/>
</dbReference>
<reference evidence="2" key="1">
    <citation type="submission" date="2020-11" db="EMBL/GenBank/DDBJ databases">
        <authorList>
            <consortium name="DOE Joint Genome Institute"/>
            <person name="Ahrendt S."/>
            <person name="Riley R."/>
            <person name="Andreopoulos W."/>
            <person name="Labutti K."/>
            <person name="Pangilinan J."/>
            <person name="Ruiz-Duenas F.J."/>
            <person name="Barrasa J.M."/>
            <person name="Sanchez-Garcia M."/>
            <person name="Camarero S."/>
            <person name="Miyauchi S."/>
            <person name="Serrano A."/>
            <person name="Linde D."/>
            <person name="Babiker R."/>
            <person name="Drula E."/>
            <person name="Ayuso-Fernandez I."/>
            <person name="Pacheco R."/>
            <person name="Padilla G."/>
            <person name="Ferreira P."/>
            <person name="Barriuso J."/>
            <person name="Kellner H."/>
            <person name="Castanera R."/>
            <person name="Alfaro M."/>
            <person name="Ramirez L."/>
            <person name="Pisabarro A.G."/>
            <person name="Kuo A."/>
            <person name="Tritt A."/>
            <person name="Lipzen A."/>
            <person name="He G."/>
            <person name="Yan M."/>
            <person name="Ng V."/>
            <person name="Cullen D."/>
            <person name="Martin F."/>
            <person name="Rosso M.-N."/>
            <person name="Henrissat B."/>
            <person name="Hibbett D."/>
            <person name="Martinez A.T."/>
            <person name="Grigoriev I.V."/>
        </authorList>
    </citation>
    <scope>NUCLEOTIDE SEQUENCE</scope>
    <source>
        <strain evidence="2">MF-IS2</strain>
    </source>
</reference>
<dbReference type="InterPro" id="IPR051807">
    <property type="entry name" value="Sec-metab_biosynth-assoc"/>
</dbReference>
<gene>
    <name evidence="2" type="ORF">P691DRAFT_718277</name>
</gene>
<name>A0A9P6C6D6_9AGAR</name>
<sequence length="136" mass="15503">MLRLSQCVTSSLPRARLFHATASRVTPLNKYFVYAPDYPNNVAHRYTVRESHLKDVKPLIEDGTFRVAGIIADPAQPTVTINNETRINATGSILIVEAETLEDVRKLIEKDIYWRKGVWDKEKMTIQPFFAATPFP</sequence>
<dbReference type="Proteomes" id="UP000807342">
    <property type="component" value="Unassembled WGS sequence"/>
</dbReference>
<evidence type="ECO:0000259" key="1">
    <source>
        <dbReference type="Pfam" id="PF03795"/>
    </source>
</evidence>
<evidence type="ECO:0000313" key="2">
    <source>
        <dbReference type="EMBL" id="KAF9453921.1"/>
    </source>
</evidence>
<feature type="domain" description="YCII-related" evidence="1">
    <location>
        <begin position="30"/>
        <end position="120"/>
    </location>
</feature>
<dbReference type="InterPro" id="IPR011008">
    <property type="entry name" value="Dimeric_a/b-barrel"/>
</dbReference>
<dbReference type="OrthoDB" id="5519740at2759"/>
<organism evidence="2 3">
    <name type="scientific">Macrolepiota fuliginosa MF-IS2</name>
    <dbReference type="NCBI Taxonomy" id="1400762"/>
    <lineage>
        <taxon>Eukaryota</taxon>
        <taxon>Fungi</taxon>
        <taxon>Dikarya</taxon>
        <taxon>Basidiomycota</taxon>
        <taxon>Agaricomycotina</taxon>
        <taxon>Agaricomycetes</taxon>
        <taxon>Agaricomycetidae</taxon>
        <taxon>Agaricales</taxon>
        <taxon>Agaricineae</taxon>
        <taxon>Agaricaceae</taxon>
        <taxon>Macrolepiota</taxon>
    </lineage>
</organism>
<keyword evidence="3" id="KW-1185">Reference proteome</keyword>
<dbReference type="Pfam" id="PF03795">
    <property type="entry name" value="YCII"/>
    <property type="match status" value="1"/>
</dbReference>
<accession>A0A9P6C6D6</accession>
<dbReference type="PANTHER" id="PTHR33606">
    <property type="entry name" value="PROTEIN YCII"/>
    <property type="match status" value="1"/>
</dbReference>
<dbReference type="EMBL" id="MU151057">
    <property type="protein sequence ID" value="KAF9453921.1"/>
    <property type="molecule type" value="Genomic_DNA"/>
</dbReference>